<comment type="caution">
    <text evidence="1">The sequence shown here is derived from an EMBL/GenBank/DDBJ whole genome shotgun (WGS) entry which is preliminary data.</text>
</comment>
<keyword evidence="2" id="KW-1185">Reference proteome</keyword>
<dbReference type="EMBL" id="CM056742">
    <property type="protein sequence ID" value="KAJ8679080.1"/>
    <property type="molecule type" value="Genomic_DNA"/>
</dbReference>
<organism evidence="1 2">
    <name type="scientific">Eretmocerus hayati</name>
    <dbReference type="NCBI Taxonomy" id="131215"/>
    <lineage>
        <taxon>Eukaryota</taxon>
        <taxon>Metazoa</taxon>
        <taxon>Ecdysozoa</taxon>
        <taxon>Arthropoda</taxon>
        <taxon>Hexapoda</taxon>
        <taxon>Insecta</taxon>
        <taxon>Pterygota</taxon>
        <taxon>Neoptera</taxon>
        <taxon>Endopterygota</taxon>
        <taxon>Hymenoptera</taxon>
        <taxon>Apocrita</taxon>
        <taxon>Proctotrupomorpha</taxon>
        <taxon>Chalcidoidea</taxon>
        <taxon>Aphelinidae</taxon>
        <taxon>Aphelininae</taxon>
        <taxon>Eretmocerus</taxon>
    </lineage>
</organism>
<protein>
    <submittedName>
        <fullName evidence="1">Uncharacterized protein</fullName>
    </submittedName>
</protein>
<evidence type="ECO:0000313" key="2">
    <source>
        <dbReference type="Proteomes" id="UP001239111"/>
    </source>
</evidence>
<gene>
    <name evidence="1" type="ORF">QAD02_014867</name>
</gene>
<dbReference type="Proteomes" id="UP001239111">
    <property type="component" value="Chromosome 2"/>
</dbReference>
<accession>A0ACC2PBF1</accession>
<sequence>MTDDYKLIAKLGHLKTVVQLLKAVNFKETATCYGSKNGLKLTVEDAKCMQANAYIPVQLFEEYTLTEDVIFRIDLSILVECLSIFWPSISTQSHPITLEMQYKGIGHPVTVLIEEDGVIVDCSLKTQEPDEILDFDLGAESSITKVVMHSELLKDVFAELDPSSVHLKLFLSPNAPYFVMGTSGIAGECRVQFPHNTDLVETFHCKKESRSKYLLAHLKPAMKAMMYSNKVSLRTNDSGLLGFQYMIKTDDGINCFIEYYVSPLIDDDDDDEETM</sequence>
<name>A0ACC2PBF1_9HYME</name>
<reference evidence="1" key="1">
    <citation type="submission" date="2023-04" db="EMBL/GenBank/DDBJ databases">
        <title>A chromosome-level genome assembly of the parasitoid wasp Eretmocerus hayati.</title>
        <authorList>
            <person name="Zhong Y."/>
            <person name="Liu S."/>
            <person name="Liu Y."/>
        </authorList>
    </citation>
    <scope>NUCLEOTIDE SEQUENCE</scope>
    <source>
        <strain evidence="1">ZJU_SS_LIU_2023</strain>
    </source>
</reference>
<proteinExistence type="predicted"/>
<evidence type="ECO:0000313" key="1">
    <source>
        <dbReference type="EMBL" id="KAJ8679080.1"/>
    </source>
</evidence>